<dbReference type="Gene3D" id="3.40.50.1820">
    <property type="entry name" value="alpha/beta hydrolase"/>
    <property type="match status" value="1"/>
</dbReference>
<proteinExistence type="predicted"/>
<dbReference type="InterPro" id="IPR029058">
    <property type="entry name" value="AB_hydrolase_fold"/>
</dbReference>
<dbReference type="OrthoDB" id="19657at2759"/>
<keyword evidence="2" id="KW-1185">Reference proteome</keyword>
<dbReference type="EMBL" id="DF977460">
    <property type="protein sequence ID" value="GAP88097.2"/>
    <property type="molecule type" value="Genomic_DNA"/>
</dbReference>
<dbReference type="SUPFAM" id="SSF53474">
    <property type="entry name" value="alpha/beta-Hydrolases"/>
    <property type="match status" value="1"/>
</dbReference>
<dbReference type="OMA" id="EREHEFN"/>
<organism evidence="1">
    <name type="scientific">Rosellinia necatrix</name>
    <name type="common">White root-rot fungus</name>
    <dbReference type="NCBI Taxonomy" id="77044"/>
    <lineage>
        <taxon>Eukaryota</taxon>
        <taxon>Fungi</taxon>
        <taxon>Dikarya</taxon>
        <taxon>Ascomycota</taxon>
        <taxon>Pezizomycotina</taxon>
        <taxon>Sordariomycetes</taxon>
        <taxon>Xylariomycetidae</taxon>
        <taxon>Xylariales</taxon>
        <taxon>Xylariaceae</taxon>
        <taxon>Rosellinia</taxon>
    </lineage>
</organism>
<dbReference type="GO" id="GO:0016740">
    <property type="term" value="F:transferase activity"/>
    <property type="evidence" value="ECO:0007669"/>
    <property type="project" value="UniProtKB-KW"/>
</dbReference>
<protein>
    <submittedName>
        <fullName evidence="1">Putative glycylpeptide N-tetradecanoyltransferase</fullName>
    </submittedName>
</protein>
<sequence>MLIPKSLDRTVAYTATNLFPAEWLAAADDAAVPDEATPRCAAPGAGAVGWPYRRFRSNYERVAAQELAKQRDPDPAAGFARRGFLLQAVAAGWHRKSAAQLRAVGDAVGRARIAVVHGTADRVISVPHGRSLIGYLEPGRGLVVDGMGHVPLMERTEWFNGLLAEMCATGERLSGR</sequence>
<gene>
    <name evidence="1" type="ORF">SAMD00023353_1501430</name>
</gene>
<dbReference type="STRING" id="77044.A0A1W2TIT5"/>
<keyword evidence="1" id="KW-0808">Transferase</keyword>
<evidence type="ECO:0000313" key="1">
    <source>
        <dbReference type="EMBL" id="GAP88097.2"/>
    </source>
</evidence>
<reference evidence="1" key="1">
    <citation type="submission" date="2016-03" db="EMBL/GenBank/DDBJ databases">
        <title>Draft genome sequence of Rosellinia necatrix.</title>
        <authorList>
            <person name="Kanematsu S."/>
        </authorList>
    </citation>
    <scope>NUCLEOTIDE SEQUENCE [LARGE SCALE GENOMIC DNA]</scope>
    <source>
        <strain evidence="1">W97</strain>
    </source>
</reference>
<accession>A0A1W2TIT5</accession>
<name>A0A1W2TIT5_ROSNE</name>
<dbReference type="AlphaFoldDB" id="A0A1W2TIT5"/>
<dbReference type="Proteomes" id="UP000054516">
    <property type="component" value="Unassembled WGS sequence"/>
</dbReference>
<evidence type="ECO:0000313" key="2">
    <source>
        <dbReference type="Proteomes" id="UP000054516"/>
    </source>
</evidence>